<gene>
    <name evidence="2" type="ORF">Q2T52_04550</name>
</gene>
<dbReference type="InterPro" id="IPR029058">
    <property type="entry name" value="AB_hydrolase_fold"/>
</dbReference>
<dbReference type="SUPFAM" id="SSF53474">
    <property type="entry name" value="alpha/beta-Hydrolases"/>
    <property type="match status" value="1"/>
</dbReference>
<reference evidence="2" key="1">
    <citation type="journal article" date="2015" name="Int. J. Syst. Evol. Microbiol.">
        <title>Rhizobium oryzicola sp. nov., potential plant-growth-promoting endophytic bacteria isolated from rice roots.</title>
        <authorList>
            <person name="Zhang X.X."/>
            <person name="Gao J.S."/>
            <person name="Cao Y.H."/>
            <person name="Sheirdil R.A."/>
            <person name="Wang X.C."/>
            <person name="Zhang L."/>
        </authorList>
    </citation>
    <scope>NUCLEOTIDE SEQUENCE</scope>
    <source>
        <strain evidence="2">05753</strain>
    </source>
</reference>
<feature type="domain" description="Serine aminopeptidase S33" evidence="1">
    <location>
        <begin position="18"/>
        <end position="249"/>
    </location>
</feature>
<dbReference type="Pfam" id="PF12146">
    <property type="entry name" value="Hydrolase_4"/>
    <property type="match status" value="1"/>
</dbReference>
<evidence type="ECO:0000313" key="3">
    <source>
        <dbReference type="Proteomes" id="UP001169006"/>
    </source>
</evidence>
<dbReference type="GO" id="GO:0016787">
    <property type="term" value="F:hydrolase activity"/>
    <property type="evidence" value="ECO:0007669"/>
    <property type="project" value="UniProtKB-KW"/>
</dbReference>
<dbReference type="PIRSF" id="PIRSF017388">
    <property type="entry name" value="Esterase_lipase"/>
    <property type="match status" value="1"/>
</dbReference>
<dbReference type="InterPro" id="IPR051044">
    <property type="entry name" value="MAG_DAG_Lipase"/>
</dbReference>
<dbReference type="Gene3D" id="3.40.50.1820">
    <property type="entry name" value="alpha/beta hydrolase"/>
    <property type="match status" value="1"/>
</dbReference>
<reference evidence="2" key="2">
    <citation type="submission" date="2023-07" db="EMBL/GenBank/DDBJ databases">
        <authorList>
            <person name="Sun H."/>
        </authorList>
    </citation>
    <scope>NUCLEOTIDE SEQUENCE</scope>
    <source>
        <strain evidence="2">05753</strain>
    </source>
</reference>
<organism evidence="2 3">
    <name type="scientific">Rhizobium oryzicola</name>
    <dbReference type="NCBI Taxonomy" id="1232668"/>
    <lineage>
        <taxon>Bacteria</taxon>
        <taxon>Pseudomonadati</taxon>
        <taxon>Pseudomonadota</taxon>
        <taxon>Alphaproteobacteria</taxon>
        <taxon>Hyphomicrobiales</taxon>
        <taxon>Rhizobiaceae</taxon>
        <taxon>Rhizobium/Agrobacterium group</taxon>
        <taxon>Rhizobium</taxon>
    </lineage>
</organism>
<dbReference type="InterPro" id="IPR012354">
    <property type="entry name" value="Esterase_lipase"/>
</dbReference>
<proteinExistence type="predicted"/>
<dbReference type="PANTHER" id="PTHR11614">
    <property type="entry name" value="PHOSPHOLIPASE-RELATED"/>
    <property type="match status" value="1"/>
</dbReference>
<dbReference type="Proteomes" id="UP001169006">
    <property type="component" value="Unassembled WGS sequence"/>
</dbReference>
<accession>A0ABT8STD1</accession>
<dbReference type="EMBL" id="JAUKWQ010000001">
    <property type="protein sequence ID" value="MDO1581359.1"/>
    <property type="molecule type" value="Genomic_DNA"/>
</dbReference>
<evidence type="ECO:0000259" key="1">
    <source>
        <dbReference type="Pfam" id="PF12146"/>
    </source>
</evidence>
<evidence type="ECO:0000313" key="2">
    <source>
        <dbReference type="EMBL" id="MDO1581359.1"/>
    </source>
</evidence>
<keyword evidence="3" id="KW-1185">Reference proteome</keyword>
<sequence length="271" mass="30744">MKLDRLAFHEEGKNGRGVLLIHGLTGAPAEMRLVARQFVKRGYSVYAPLLAGHGKDAATLRRTRWQDWLDSVEQAAEEFRAHVDTVFTAGICAGGKLGLMASDRQPYLIQASALYSPCFHYDGWSMPRHYVMMSRGIRFLSKIPFLDRLNFKETAAMGIKDERIRAMVAKMSNEGVLETFPGRGLVEMERMGHALKQRLPQVTTPTLIVHSEEDDVSSPRHARYIAEHLGGAKQLHWLKDSYHMIHVDRQHRHVADLTADFFEKHDARNSA</sequence>
<dbReference type="RefSeq" id="WP_302075470.1">
    <property type="nucleotide sequence ID" value="NZ_JAUKWQ010000001.1"/>
</dbReference>
<name>A0ABT8STD1_9HYPH</name>
<comment type="caution">
    <text evidence="2">The sequence shown here is derived from an EMBL/GenBank/DDBJ whole genome shotgun (WGS) entry which is preliminary data.</text>
</comment>
<dbReference type="InterPro" id="IPR022742">
    <property type="entry name" value="Hydrolase_4"/>
</dbReference>
<protein>
    <submittedName>
        <fullName evidence="2">Alpha/beta hydrolase</fullName>
    </submittedName>
</protein>
<keyword evidence="2" id="KW-0378">Hydrolase</keyword>